<accession>A0ABW4VLS8</accession>
<comment type="caution">
    <text evidence="4">The sequence shown here is derived from an EMBL/GenBank/DDBJ whole genome shotgun (WGS) entry which is preliminary data.</text>
</comment>
<feature type="domain" description="Soluble ligand binding" evidence="3">
    <location>
        <begin position="415"/>
        <end position="459"/>
    </location>
</feature>
<evidence type="ECO:0000259" key="2">
    <source>
        <dbReference type="Pfam" id="PF02563"/>
    </source>
</evidence>
<dbReference type="Proteomes" id="UP001597361">
    <property type="component" value="Unassembled WGS sequence"/>
</dbReference>
<evidence type="ECO:0000259" key="3">
    <source>
        <dbReference type="Pfam" id="PF10531"/>
    </source>
</evidence>
<feature type="domain" description="Soluble ligand binding" evidence="3">
    <location>
        <begin position="332"/>
        <end position="381"/>
    </location>
</feature>
<keyword evidence="1" id="KW-0732">Signal</keyword>
<evidence type="ECO:0000313" key="4">
    <source>
        <dbReference type="EMBL" id="MFD2034407.1"/>
    </source>
</evidence>
<dbReference type="PANTHER" id="PTHR33619:SF3">
    <property type="entry name" value="POLYSACCHARIDE EXPORT PROTEIN GFCE-RELATED"/>
    <property type="match status" value="1"/>
</dbReference>
<dbReference type="InterPro" id="IPR049712">
    <property type="entry name" value="Poly_export"/>
</dbReference>
<sequence length="880" mass="97385">MHFPLNPFYRLIPATIILVGMLFLMVPAESQAQSISDISSINVDELSDEQIKELVNKANEAGLSESELIQMARLRGLPNSQVEKLQERIEKLDFNSAAGRTSASASKREPRNQGDLAEITQGLFKFQQDPSMKSEVSPYFGADLFYNKNRKLTFEPNLNLATPKSYILGAGDMIYVDVYGQSEKYYEASINPDGFAIIDNIGPIPLSGKSIEEATAILKNRLSNYYEGMRGSNPNTFLQVTLGNVRTIKVNLVGELRLPGTFTLSAFSSVFNALYAAGGPNENGTMRNIKLVRNGKLVKTIDIYDFLINGNANLDQQLQDQDVVLVEPFEGRVTVEGEVKRPKIYEVKSGESFGQLLKYAGGFTDEAFQDRINVTRVSGKERAVSDIFKDQFSIFTVKGGDVYKVGKVLNRYSNRVQIKGAVFREGNYALSDGLTLKKLIENADGVRGEAYLERASILRTNDDLSTEVIAINLRNILEGTEQDIPLQREDVIKVSSIYDLKEEIYVQITGEVSKPGTYPFSKKMTVEDLIIMAGGLREAASTKDIEISRRISEPEAGAFSVLVPVSINLDLSPGGNTEILEPFDNVIIRRKPNFTLEKMVYIEGQVNSPGAFAVQSAKERVSDVINRAGGLTAFAYPKGATLIRRTEYFDTESEQLRRQKNLIDLQQKLQYDPNNTEAQELLLERLFKSLGNKDTDAKDAAESSSASAVKKETISGIAESKADISPIKIKEMEAVAIDLGKILSNPGSDFDLILEEGDIISIPRQLQTVRMRGDVVYPTTVRYENYKNLKNYINRAGGFDNRANRKRTYVVYANGEVARTKSFIAIRSYPAIQPGAEIFVPTKGPRMPIKPGEIVGLTTGLATLVLIVTQLTNNNTPAGN</sequence>
<proteinExistence type="predicted"/>
<dbReference type="Gene3D" id="3.10.560.10">
    <property type="entry name" value="Outer membrane lipoprotein wza domain like"/>
    <property type="match status" value="6"/>
</dbReference>
<evidence type="ECO:0000313" key="5">
    <source>
        <dbReference type="Proteomes" id="UP001597361"/>
    </source>
</evidence>
<keyword evidence="5" id="KW-1185">Reference proteome</keyword>
<feature type="domain" description="Soluble ligand binding" evidence="3">
    <location>
        <begin position="505"/>
        <end position="550"/>
    </location>
</feature>
<dbReference type="SUPFAM" id="SSF142984">
    <property type="entry name" value="Nqo1 middle domain-like"/>
    <property type="match status" value="1"/>
</dbReference>
<dbReference type="EMBL" id="JBHUHR010000015">
    <property type="protein sequence ID" value="MFD2034407.1"/>
    <property type="molecule type" value="Genomic_DNA"/>
</dbReference>
<protein>
    <submittedName>
        <fullName evidence="4">SLBB domain-containing protein</fullName>
    </submittedName>
</protein>
<dbReference type="RefSeq" id="WP_376884512.1">
    <property type="nucleotide sequence ID" value="NZ_JBHUHR010000015.1"/>
</dbReference>
<gene>
    <name evidence="4" type="ORF">ACFSKL_06370</name>
</gene>
<organism evidence="4 5">
    <name type="scientific">Belliella marina</name>
    <dbReference type="NCBI Taxonomy" id="1644146"/>
    <lineage>
        <taxon>Bacteria</taxon>
        <taxon>Pseudomonadati</taxon>
        <taxon>Bacteroidota</taxon>
        <taxon>Cytophagia</taxon>
        <taxon>Cytophagales</taxon>
        <taxon>Cyclobacteriaceae</taxon>
        <taxon>Belliella</taxon>
    </lineage>
</organism>
<feature type="domain" description="Polysaccharide export protein N-terminal" evidence="2">
    <location>
        <begin position="162"/>
        <end position="227"/>
    </location>
</feature>
<feature type="domain" description="Soluble ligand binding" evidence="3">
    <location>
        <begin position="250"/>
        <end position="296"/>
    </location>
</feature>
<name>A0ABW4VLS8_9BACT</name>
<dbReference type="PANTHER" id="PTHR33619">
    <property type="entry name" value="POLYSACCHARIDE EXPORT PROTEIN GFCE-RELATED"/>
    <property type="match status" value="1"/>
</dbReference>
<dbReference type="InterPro" id="IPR003715">
    <property type="entry name" value="Poly_export_N"/>
</dbReference>
<feature type="domain" description="Soluble ligand binding" evidence="3">
    <location>
        <begin position="599"/>
        <end position="645"/>
    </location>
</feature>
<dbReference type="Pfam" id="PF02563">
    <property type="entry name" value="Poly_export"/>
    <property type="match status" value="1"/>
</dbReference>
<dbReference type="Pfam" id="PF10531">
    <property type="entry name" value="SLBB"/>
    <property type="match status" value="5"/>
</dbReference>
<dbReference type="InterPro" id="IPR019554">
    <property type="entry name" value="Soluble_ligand-bd"/>
</dbReference>
<reference evidence="5" key="1">
    <citation type="journal article" date="2019" name="Int. J. Syst. Evol. Microbiol.">
        <title>The Global Catalogue of Microorganisms (GCM) 10K type strain sequencing project: providing services to taxonomists for standard genome sequencing and annotation.</title>
        <authorList>
            <consortium name="The Broad Institute Genomics Platform"/>
            <consortium name="The Broad Institute Genome Sequencing Center for Infectious Disease"/>
            <person name="Wu L."/>
            <person name="Ma J."/>
        </authorList>
    </citation>
    <scope>NUCLEOTIDE SEQUENCE [LARGE SCALE GENOMIC DNA]</scope>
    <source>
        <strain evidence="5">CGMCC 1.15180</strain>
    </source>
</reference>
<evidence type="ECO:0000256" key="1">
    <source>
        <dbReference type="ARBA" id="ARBA00022729"/>
    </source>
</evidence>